<keyword evidence="7" id="KW-1185">Reference proteome</keyword>
<gene>
    <name evidence="6" type="ORF">HQ393_12085</name>
</gene>
<dbReference type="KEGG" id="chiz:HQ393_12085"/>
<evidence type="ECO:0000256" key="3">
    <source>
        <dbReference type="ARBA" id="ARBA00022729"/>
    </source>
</evidence>
<dbReference type="PANTHER" id="PTHR38102:SF1">
    <property type="entry name" value="PERIPLASMIC CHAPERONE SPY"/>
    <property type="match status" value="1"/>
</dbReference>
<protein>
    <submittedName>
        <fullName evidence="6">Spy/CpxP family protein refolding chaperone</fullName>
    </submittedName>
</protein>
<dbReference type="EMBL" id="CP058627">
    <property type="protein sequence ID" value="QLG88916.1"/>
    <property type="molecule type" value="Genomic_DNA"/>
</dbReference>
<dbReference type="GO" id="GO:0051082">
    <property type="term" value="F:unfolded protein binding"/>
    <property type="evidence" value="ECO:0007669"/>
    <property type="project" value="TreeGrafter"/>
</dbReference>
<dbReference type="AlphaFoldDB" id="A0A7H9BKR5"/>
<dbReference type="PANTHER" id="PTHR38102">
    <property type="entry name" value="PERIPLASMIC CHAPERONE SPY"/>
    <property type="match status" value="1"/>
</dbReference>
<dbReference type="Pfam" id="PF07813">
    <property type="entry name" value="LTXXQ"/>
    <property type="match status" value="1"/>
</dbReference>
<accession>A0A7H9BKR5</accession>
<dbReference type="GO" id="GO:0030288">
    <property type="term" value="C:outer membrane-bounded periplasmic space"/>
    <property type="evidence" value="ECO:0007669"/>
    <property type="project" value="TreeGrafter"/>
</dbReference>
<dbReference type="InterPro" id="IPR052211">
    <property type="entry name" value="Cpx_auxiliary_protein"/>
</dbReference>
<dbReference type="Gene3D" id="1.20.120.1490">
    <property type="match status" value="1"/>
</dbReference>
<keyword evidence="3 5" id="KW-0732">Signal</keyword>
<dbReference type="Proteomes" id="UP000509597">
    <property type="component" value="Chromosome"/>
</dbReference>
<feature type="signal peptide" evidence="5">
    <location>
        <begin position="1"/>
        <end position="27"/>
    </location>
</feature>
<evidence type="ECO:0000256" key="1">
    <source>
        <dbReference type="ARBA" id="ARBA00004418"/>
    </source>
</evidence>
<evidence type="ECO:0000313" key="6">
    <source>
        <dbReference type="EMBL" id="QLG88916.1"/>
    </source>
</evidence>
<evidence type="ECO:0000256" key="2">
    <source>
        <dbReference type="ARBA" id="ARBA00008441"/>
    </source>
</evidence>
<reference evidence="6 7" key="1">
    <citation type="submission" date="2020-07" db="EMBL/GenBank/DDBJ databases">
        <title>Complete genome sequence of Chitinibacter sp. 2T18.</title>
        <authorList>
            <person name="Bae J.-W."/>
            <person name="Choi J.-W."/>
        </authorList>
    </citation>
    <scope>NUCLEOTIDE SEQUENCE [LARGE SCALE GENOMIC DNA]</scope>
    <source>
        <strain evidence="6 7">2T18</strain>
    </source>
</reference>
<sequence length="155" mass="17217">MTRLITNHRKAWIALALALGIASAGYAAQEQMDNGCNRHTQQDGMRQHGRSPMLRGIDLSDAQQAQIKALQAQNPRPEASHMATQQSALMQLVTAPQFDKAKAESLINAQHQQMSEHMLAHLAMEQKIYALLTPAQQEQAKQNLSKMPHGPRHPD</sequence>
<evidence type="ECO:0000313" key="7">
    <source>
        <dbReference type="Proteomes" id="UP000509597"/>
    </source>
</evidence>
<feature type="chain" id="PRO_5028899979" evidence="5">
    <location>
        <begin position="28"/>
        <end position="155"/>
    </location>
</feature>
<name>A0A7H9BKR5_9NEIS</name>
<dbReference type="InterPro" id="IPR012899">
    <property type="entry name" value="LTXXQ"/>
</dbReference>
<organism evidence="6 7">
    <name type="scientific">Chitinibacter bivalviorum</name>
    <dbReference type="NCBI Taxonomy" id="2739434"/>
    <lineage>
        <taxon>Bacteria</taxon>
        <taxon>Pseudomonadati</taxon>
        <taxon>Pseudomonadota</taxon>
        <taxon>Betaproteobacteria</taxon>
        <taxon>Neisseriales</taxon>
        <taxon>Chitinibacteraceae</taxon>
        <taxon>Chitinibacter</taxon>
    </lineage>
</organism>
<dbReference type="RefSeq" id="WP_179355418.1">
    <property type="nucleotide sequence ID" value="NZ_CP058627.1"/>
</dbReference>
<evidence type="ECO:0000256" key="4">
    <source>
        <dbReference type="ARBA" id="ARBA00022764"/>
    </source>
</evidence>
<dbReference type="PIRSF" id="PIRSF034445">
    <property type="entry name" value="CpxP_Spy"/>
    <property type="match status" value="1"/>
</dbReference>
<evidence type="ECO:0000256" key="5">
    <source>
        <dbReference type="SAM" id="SignalP"/>
    </source>
</evidence>
<comment type="subcellular location">
    <subcellularLocation>
        <location evidence="1">Periplasm</location>
    </subcellularLocation>
</comment>
<comment type="similarity">
    <text evidence="2">Belongs to the CpxP/Spy family.</text>
</comment>
<proteinExistence type="inferred from homology"/>
<dbReference type="CDD" id="cd09916">
    <property type="entry name" value="CpxP_like"/>
    <property type="match status" value="1"/>
</dbReference>
<keyword evidence="4" id="KW-0574">Periplasm</keyword>